<comment type="caution">
    <text evidence="3">The sequence shown here is derived from an EMBL/GenBank/DDBJ whole genome shotgun (WGS) entry which is preliminary data.</text>
</comment>
<keyword evidence="1" id="KW-0479">Metal-binding</keyword>
<dbReference type="SUPFAM" id="SSF55031">
    <property type="entry name" value="Bacterial exopeptidase dimerisation domain"/>
    <property type="match status" value="1"/>
</dbReference>
<dbReference type="PANTHER" id="PTHR30575">
    <property type="entry name" value="PEPTIDASE M20"/>
    <property type="match status" value="1"/>
</dbReference>
<evidence type="ECO:0000256" key="1">
    <source>
        <dbReference type="PIRSR" id="PIRSR005962-1"/>
    </source>
</evidence>
<protein>
    <submittedName>
        <fullName evidence="3">Amidohydrolase</fullName>
    </submittedName>
</protein>
<dbReference type="GO" id="GO:0071713">
    <property type="term" value="F:para-aminobenzoyl-glutamate hydrolase activity"/>
    <property type="evidence" value="ECO:0007669"/>
    <property type="project" value="TreeGrafter"/>
</dbReference>
<dbReference type="InterPro" id="IPR011650">
    <property type="entry name" value="Peptidase_M20_dimer"/>
</dbReference>
<dbReference type="GO" id="GO:0016805">
    <property type="term" value="F:dipeptidase activity"/>
    <property type="evidence" value="ECO:0007669"/>
    <property type="project" value="TreeGrafter"/>
</dbReference>
<feature type="binding site" evidence="1">
    <location>
        <position position="153"/>
    </location>
    <ligand>
        <name>Mn(2+)</name>
        <dbReference type="ChEBI" id="CHEBI:29035"/>
        <label>2</label>
    </ligand>
</feature>
<reference evidence="3" key="2">
    <citation type="submission" date="2021-04" db="EMBL/GenBank/DDBJ databases">
        <authorList>
            <person name="Gilroy R."/>
        </authorList>
    </citation>
    <scope>NUCLEOTIDE SEQUENCE</scope>
    <source>
        <strain evidence="3">CHK180-15479</strain>
    </source>
</reference>
<gene>
    <name evidence="3" type="ORF">H9704_09255</name>
</gene>
<evidence type="ECO:0000313" key="3">
    <source>
        <dbReference type="EMBL" id="HJC06326.1"/>
    </source>
</evidence>
<dbReference type="InterPro" id="IPR017439">
    <property type="entry name" value="Amidohydrolase"/>
</dbReference>
<feature type="binding site" evidence="1">
    <location>
        <position position="411"/>
    </location>
    <ligand>
        <name>Mn(2+)</name>
        <dbReference type="ChEBI" id="CHEBI:29035"/>
        <label>2</label>
    </ligand>
</feature>
<dbReference type="GO" id="GO:0046872">
    <property type="term" value="F:metal ion binding"/>
    <property type="evidence" value="ECO:0007669"/>
    <property type="project" value="UniProtKB-KW"/>
</dbReference>
<dbReference type="Pfam" id="PF01546">
    <property type="entry name" value="Peptidase_M20"/>
    <property type="match status" value="1"/>
</dbReference>
<name>A0A9D2N2E5_9FIRM</name>
<keyword evidence="1" id="KW-0464">Manganese</keyword>
<dbReference type="InterPro" id="IPR002933">
    <property type="entry name" value="Peptidase_M20"/>
</dbReference>
<feature type="domain" description="Peptidase M20 dimerisation" evidence="2">
    <location>
        <begin position="236"/>
        <end position="325"/>
    </location>
</feature>
<organism evidence="3 4">
    <name type="scientific">Candidatus Enterocloster excrementipullorum</name>
    <dbReference type="NCBI Taxonomy" id="2838559"/>
    <lineage>
        <taxon>Bacteria</taxon>
        <taxon>Bacillati</taxon>
        <taxon>Bacillota</taxon>
        <taxon>Clostridia</taxon>
        <taxon>Lachnospirales</taxon>
        <taxon>Lachnospiraceae</taxon>
        <taxon>Enterocloster</taxon>
    </lineage>
</organism>
<proteinExistence type="predicted"/>
<dbReference type="Pfam" id="PF07687">
    <property type="entry name" value="M20_dimer"/>
    <property type="match status" value="1"/>
</dbReference>
<dbReference type="NCBIfam" id="TIGR01891">
    <property type="entry name" value="amidohydrolases"/>
    <property type="match status" value="1"/>
</dbReference>
<dbReference type="InterPro" id="IPR036264">
    <property type="entry name" value="Bact_exopeptidase_dim_dom"/>
</dbReference>
<accession>A0A9D2N2E5</accession>
<dbReference type="Gene3D" id="3.40.630.10">
    <property type="entry name" value="Zn peptidases"/>
    <property type="match status" value="2"/>
</dbReference>
<dbReference type="GO" id="GO:0005737">
    <property type="term" value="C:cytoplasm"/>
    <property type="evidence" value="ECO:0007669"/>
    <property type="project" value="TreeGrafter"/>
</dbReference>
<dbReference type="SUPFAM" id="SSF53187">
    <property type="entry name" value="Zn-dependent exopeptidases"/>
    <property type="match status" value="1"/>
</dbReference>
<dbReference type="EMBL" id="DWWT01000043">
    <property type="protein sequence ID" value="HJC06326.1"/>
    <property type="molecule type" value="Genomic_DNA"/>
</dbReference>
<feature type="binding site" evidence="1">
    <location>
        <position position="151"/>
    </location>
    <ligand>
        <name>Mn(2+)</name>
        <dbReference type="ChEBI" id="CHEBI:29035"/>
        <label>2</label>
    </ligand>
</feature>
<evidence type="ECO:0000313" key="4">
    <source>
        <dbReference type="Proteomes" id="UP000823910"/>
    </source>
</evidence>
<feature type="binding site" evidence="1">
    <location>
        <position position="187"/>
    </location>
    <ligand>
        <name>Mn(2+)</name>
        <dbReference type="ChEBI" id="CHEBI:29035"/>
        <label>2</label>
    </ligand>
</feature>
<dbReference type="PANTHER" id="PTHR30575:SF3">
    <property type="entry name" value="PEPTIDASE M20 DIMERISATION DOMAIN-CONTAINING PROTEIN"/>
    <property type="match status" value="1"/>
</dbReference>
<dbReference type="GO" id="GO:0046657">
    <property type="term" value="P:folic acid catabolic process"/>
    <property type="evidence" value="ECO:0007669"/>
    <property type="project" value="TreeGrafter"/>
</dbReference>
<feature type="binding site" evidence="1">
    <location>
        <position position="211"/>
    </location>
    <ligand>
        <name>Mn(2+)</name>
        <dbReference type="ChEBI" id="CHEBI:29035"/>
        <label>2</label>
    </ligand>
</feature>
<evidence type="ECO:0000259" key="2">
    <source>
        <dbReference type="Pfam" id="PF07687"/>
    </source>
</evidence>
<reference evidence="3" key="1">
    <citation type="journal article" date="2021" name="PeerJ">
        <title>Extensive microbial diversity within the chicken gut microbiome revealed by metagenomics and culture.</title>
        <authorList>
            <person name="Gilroy R."/>
            <person name="Ravi A."/>
            <person name="Getino M."/>
            <person name="Pursley I."/>
            <person name="Horton D.L."/>
            <person name="Alikhan N.F."/>
            <person name="Baker D."/>
            <person name="Gharbi K."/>
            <person name="Hall N."/>
            <person name="Watson M."/>
            <person name="Adriaenssens E.M."/>
            <person name="Foster-Nyarko E."/>
            <person name="Jarju S."/>
            <person name="Secka A."/>
            <person name="Antonio M."/>
            <person name="Oren A."/>
            <person name="Chaudhuri R.R."/>
            <person name="La Ragione R."/>
            <person name="Hildebrand F."/>
            <person name="Pallen M.J."/>
        </authorList>
    </citation>
    <scope>NUCLEOTIDE SEQUENCE</scope>
    <source>
        <strain evidence="3">CHK180-15479</strain>
    </source>
</reference>
<sequence>MDMYQTIDKLARSIHEQSVADRRNMHQYPETGWFEMRTSAIIAKRLTELGYEVLTGRQVCDAASRMGVPAKEALEAHYEAIQSQDTPMDYVTEDMREGFTGVIGILRCGDGPVAALRFDIDALPMTENSTTEHRPTREGFASKNPGCMHACGHDSHIAMGLGTAKVLSEIREHLTGTVKLIFQPGEEGARGAKSIAAAGHLEDVDYFAGTHIAPDDTIDDGDITPGTYGSLATTKLDITFRGQAAHAGGFPEKGRSALLAAAHAAVGLAGIPRHSGGMSRINVGTLQAGSGRNVIPDHAFMQVEVRGETTEINTYMEEQARQVCEGAALMTGCSCEITPVGQAPSQVSDLAFVERIKNMIETHLPQYKVSTEYNSRNWGSEDIGFLMERVQAHGGQAVYMRTMTTMASAQHTTEFDLDEKALDKGISVFAAIVFDVMGK</sequence>
<dbReference type="InterPro" id="IPR052030">
    <property type="entry name" value="Peptidase_M20/M20A_hydrolases"/>
</dbReference>
<comment type="cofactor">
    <cofactor evidence="1">
        <name>Mn(2+)</name>
        <dbReference type="ChEBI" id="CHEBI:29035"/>
    </cofactor>
    <text evidence="1">The Mn(2+) ion enhances activity.</text>
</comment>
<dbReference type="Proteomes" id="UP000823910">
    <property type="component" value="Unassembled WGS sequence"/>
</dbReference>
<dbReference type="AlphaFoldDB" id="A0A9D2N2E5"/>
<dbReference type="PIRSF" id="PIRSF005962">
    <property type="entry name" value="Pept_M20D_amidohydro"/>
    <property type="match status" value="1"/>
</dbReference>